<protein>
    <recommendedName>
        <fullName evidence="2">DUF4192 domain-containing protein</fullName>
    </recommendedName>
</protein>
<sequence length="359" mass="37911">MALRPSTGLRQHGLRMSAPAVARLSSPGEIVAVLPSLCGFRPDESLVLLSLRGARKRLGLTVRVDLPSEPDDVAVAELCLDRMAADGADAVVVVVFSQRGPRPGLVAAVSTACATRCLDVLEALHVDGEVWTSYTCTGACCPPTGSPVPVAPPVLDLVRAEQAASGRSLLTSREELVRSVAPPTLLAAARAGQRLDEAQRAERRYRRERGAGAARSRTLEQAERLLDRVAEGGAVTPEEAAALTVGLADVAARDDLATRLLTRSDELLSLLLQVAREVTPPHDAPVCALLAWTAYGRGDGALANVALDRALAGSPDDSLALLLRQCLDAGVPPDELRWLAGATGRALRGRRVARARRPR</sequence>
<dbReference type="AlphaFoldDB" id="A0A6J4LKR7"/>
<evidence type="ECO:0008006" key="2">
    <source>
        <dbReference type="Google" id="ProtNLM"/>
    </source>
</evidence>
<evidence type="ECO:0000313" key="1">
    <source>
        <dbReference type="EMBL" id="CAA9335029.1"/>
    </source>
</evidence>
<dbReference type="InterPro" id="IPR025447">
    <property type="entry name" value="DUF4192"/>
</dbReference>
<accession>A0A6J4LKR7</accession>
<proteinExistence type="predicted"/>
<dbReference type="Pfam" id="PF13830">
    <property type="entry name" value="DUF4192"/>
    <property type="match status" value="1"/>
</dbReference>
<name>A0A6J4LKR7_9ACTN</name>
<dbReference type="EMBL" id="CADCUE010000132">
    <property type="protein sequence ID" value="CAA9335029.1"/>
    <property type="molecule type" value="Genomic_DNA"/>
</dbReference>
<reference evidence="1" key="1">
    <citation type="submission" date="2020-02" db="EMBL/GenBank/DDBJ databases">
        <authorList>
            <person name="Meier V. D."/>
        </authorList>
    </citation>
    <scope>NUCLEOTIDE SEQUENCE</scope>
    <source>
        <strain evidence="1">AVDCRST_MAG16</strain>
    </source>
</reference>
<gene>
    <name evidence="1" type="ORF">AVDCRST_MAG16-1491</name>
</gene>
<organism evidence="1">
    <name type="scientific">uncultured Frankineae bacterium</name>
    <dbReference type="NCBI Taxonomy" id="437475"/>
    <lineage>
        <taxon>Bacteria</taxon>
        <taxon>Bacillati</taxon>
        <taxon>Actinomycetota</taxon>
        <taxon>Actinomycetes</taxon>
        <taxon>Frankiales</taxon>
        <taxon>environmental samples</taxon>
    </lineage>
</organism>